<dbReference type="RefSeq" id="WP_234924864.1">
    <property type="nucleotide sequence ID" value="NZ_LR134529.1"/>
</dbReference>
<dbReference type="SUPFAM" id="SSF141658">
    <property type="entry name" value="Bacteriophage trimeric proteins domain"/>
    <property type="match status" value="1"/>
</dbReference>
<name>A0A3S4YW98_BARVI</name>
<dbReference type="Pfam" id="PF21916">
    <property type="entry name" value="mtd_2nd"/>
    <property type="match status" value="1"/>
</dbReference>
<evidence type="ECO:0000256" key="1">
    <source>
        <dbReference type="SAM" id="Coils"/>
    </source>
</evidence>
<evidence type="ECO:0000259" key="3">
    <source>
        <dbReference type="Pfam" id="PF21916"/>
    </source>
</evidence>
<dbReference type="Gene3D" id="3.90.1580.10">
    <property type="entry name" value="paralog of FGE (formylglycine-generating enzyme)"/>
    <property type="match status" value="1"/>
</dbReference>
<evidence type="ECO:0000313" key="5">
    <source>
        <dbReference type="Proteomes" id="UP000274201"/>
    </source>
</evidence>
<feature type="domain" description="Major tropism determinant second" evidence="3">
    <location>
        <begin position="223"/>
        <end position="336"/>
    </location>
</feature>
<protein>
    <submittedName>
        <fullName evidence="4">Uncharacterized protein conserved in bacteria</fullName>
    </submittedName>
</protein>
<feature type="compositionally biased region" description="Basic and acidic residues" evidence="2">
    <location>
        <begin position="161"/>
        <end position="174"/>
    </location>
</feature>
<feature type="region of interest" description="Disordered" evidence="2">
    <location>
        <begin position="68"/>
        <end position="103"/>
    </location>
</feature>
<feature type="compositionally biased region" description="Basic and acidic residues" evidence="2">
    <location>
        <begin position="68"/>
        <end position="88"/>
    </location>
</feature>
<evidence type="ECO:0000256" key="2">
    <source>
        <dbReference type="SAM" id="MobiDB-lite"/>
    </source>
</evidence>
<dbReference type="InterPro" id="IPR042095">
    <property type="entry name" value="SUMF_sf"/>
</dbReference>
<sequence>MSEATRVANEAKAAAEQAVQADRQVIASQDVSVKQLAQEAKSTAEEAKKVAEGVQKKAESLATVVDESQKTAKEAKDTAGYAKHDAEQARSMAEAAKNEASGATSRVIDINQVVDNFKAPVSLARTYSEEAKEKAESAASQAYQAKSEAEKAKEVANSAKRTAEEAKKTADTTKQELGGIKSSLETATTAHTVASQAKVLGEEVNNLLKQSNLTVLSISTPFLVATGKSELTLKKGTHITLALDNNTLVASYTADTRISVPYLSAGKNYYVYLVFEGEQSSQVVVSENSTYPSDYTVSNSRKIGGFHTLCADVGTIDGHPLSGYSAGDILPNSVWCLNHCPHSSPEGMVYDLSQDLWVDIYLQSGTGANTRSAHGVAITINRSYTDFADDLRCVKKFLLNDEQFASAMYGSNDRTSIQGKKSPSPKHSGGHVDTADRRMISHIGCEDGCGYIWQFLAGTFPMQIASVVAGRNAFRVSMNVLVGGGSWSHDPNCGAYIRSANHGRTLKSDQVGARGCSRPRRYV</sequence>
<accession>A0A3S4YW98</accession>
<evidence type="ECO:0000313" key="4">
    <source>
        <dbReference type="EMBL" id="VEJ46066.1"/>
    </source>
</evidence>
<feature type="coiled-coil region" evidence="1">
    <location>
        <begin position="1"/>
        <end position="57"/>
    </location>
</feature>
<dbReference type="AlphaFoldDB" id="A0A3S4YW98"/>
<keyword evidence="1" id="KW-0175">Coiled coil</keyword>
<organism evidence="4 5">
    <name type="scientific">Bartonella vinsonii</name>
    <name type="common">Rochalimaea vinsonii</name>
    <dbReference type="NCBI Taxonomy" id="33047"/>
    <lineage>
        <taxon>Bacteria</taxon>
        <taxon>Pseudomonadati</taxon>
        <taxon>Pseudomonadota</taxon>
        <taxon>Alphaproteobacteria</taxon>
        <taxon>Hyphomicrobiales</taxon>
        <taxon>Bartonellaceae</taxon>
        <taxon>Bartonella</taxon>
    </lineage>
</organism>
<reference evidence="4 5" key="1">
    <citation type="submission" date="2018-12" db="EMBL/GenBank/DDBJ databases">
        <authorList>
            <consortium name="Pathogen Informatics"/>
        </authorList>
    </citation>
    <scope>NUCLEOTIDE SEQUENCE [LARGE SCALE GENOMIC DNA]</scope>
    <source>
        <strain evidence="4 5">NCTC12905</strain>
    </source>
</reference>
<gene>
    <name evidence="4" type="ORF">NCTC12905_01756</name>
</gene>
<dbReference type="EMBL" id="LR134529">
    <property type="protein sequence ID" value="VEJ46066.1"/>
    <property type="molecule type" value="Genomic_DNA"/>
</dbReference>
<dbReference type="InterPro" id="IPR016187">
    <property type="entry name" value="CTDL_fold"/>
</dbReference>
<feature type="region of interest" description="Disordered" evidence="2">
    <location>
        <begin position="142"/>
        <end position="174"/>
    </location>
</feature>
<feature type="region of interest" description="Disordered" evidence="2">
    <location>
        <begin position="413"/>
        <end position="433"/>
    </location>
</feature>
<dbReference type="Proteomes" id="UP000274201">
    <property type="component" value="Chromosome"/>
</dbReference>
<dbReference type="Gene3D" id="2.80.20.10">
    <property type="entry name" value="Tail fiber receptor-binding protein"/>
    <property type="match status" value="1"/>
</dbReference>
<proteinExistence type="predicted"/>
<dbReference type="InterPro" id="IPR054114">
    <property type="entry name" value="Mtd_2nd"/>
</dbReference>
<dbReference type="SUPFAM" id="SSF56436">
    <property type="entry name" value="C-type lectin-like"/>
    <property type="match status" value="1"/>
</dbReference>